<evidence type="ECO:0000256" key="12">
    <source>
        <dbReference type="SAM" id="Phobius"/>
    </source>
</evidence>
<evidence type="ECO:0000256" key="4">
    <source>
        <dbReference type="ARBA" id="ARBA00022475"/>
    </source>
</evidence>
<feature type="transmembrane region" description="Helical" evidence="12">
    <location>
        <begin position="137"/>
        <end position="156"/>
    </location>
</feature>
<feature type="transmembrane region" description="Helical" evidence="12">
    <location>
        <begin position="204"/>
        <end position="225"/>
    </location>
</feature>
<dbReference type="PANTHER" id="PTHR11048:SF28">
    <property type="entry name" value="4-HYDROXYBENZOATE POLYPRENYLTRANSFERASE, MITOCHONDRIAL"/>
    <property type="match status" value="1"/>
</dbReference>
<evidence type="ECO:0000256" key="9">
    <source>
        <dbReference type="ARBA" id="ARBA00022989"/>
    </source>
</evidence>
<evidence type="ECO:0000256" key="2">
    <source>
        <dbReference type="ARBA" id="ARBA00004141"/>
    </source>
</evidence>
<evidence type="ECO:0000256" key="5">
    <source>
        <dbReference type="ARBA" id="ARBA00022519"/>
    </source>
</evidence>
<keyword evidence="9 12" id="KW-1133">Transmembrane helix</keyword>
<feature type="transmembrane region" description="Helical" evidence="12">
    <location>
        <begin position="261"/>
        <end position="282"/>
    </location>
</feature>
<evidence type="ECO:0000256" key="8">
    <source>
        <dbReference type="ARBA" id="ARBA00022692"/>
    </source>
</evidence>
<feature type="transmembrane region" description="Helical" evidence="12">
    <location>
        <begin position="112"/>
        <end position="130"/>
    </location>
</feature>
<dbReference type="Gene3D" id="1.20.120.1780">
    <property type="entry name" value="UbiA prenyltransferase"/>
    <property type="match status" value="1"/>
</dbReference>
<proteinExistence type="inferred from homology"/>
<dbReference type="AlphaFoldDB" id="A0A2N9LQI5"/>
<gene>
    <name evidence="13" type="ORF">SBA5_50087</name>
</gene>
<feature type="transmembrane region" description="Helical" evidence="12">
    <location>
        <begin position="231"/>
        <end position="249"/>
    </location>
</feature>
<dbReference type="GO" id="GO:0006744">
    <property type="term" value="P:ubiquinone biosynthetic process"/>
    <property type="evidence" value="ECO:0007669"/>
    <property type="project" value="UniProtKB-KW"/>
</dbReference>
<dbReference type="CDD" id="cd13959">
    <property type="entry name" value="PT_UbiA_COQ2"/>
    <property type="match status" value="1"/>
</dbReference>
<dbReference type="OrthoDB" id="9782418at2"/>
<dbReference type="NCBIfam" id="TIGR01475">
    <property type="entry name" value="ubiA_other"/>
    <property type="match status" value="1"/>
</dbReference>
<dbReference type="EC" id="2.5.1.39" evidence="11"/>
<name>A0A2N9LQI5_9BACT</name>
<dbReference type="GO" id="GO:0008412">
    <property type="term" value="F:4-hydroxybenzoate polyprenyltransferase activity"/>
    <property type="evidence" value="ECO:0007669"/>
    <property type="project" value="UniProtKB-EC"/>
</dbReference>
<keyword evidence="5" id="KW-0997">Cell inner membrane</keyword>
<dbReference type="Pfam" id="PF01040">
    <property type="entry name" value="UbiA"/>
    <property type="match status" value="1"/>
</dbReference>
<evidence type="ECO:0000256" key="10">
    <source>
        <dbReference type="ARBA" id="ARBA00023136"/>
    </source>
</evidence>
<evidence type="ECO:0000313" key="13">
    <source>
        <dbReference type="EMBL" id="SPE25498.1"/>
    </source>
</evidence>
<keyword evidence="10 12" id="KW-0472">Membrane</keyword>
<dbReference type="FunFam" id="1.10.357.140:FF:000008">
    <property type="entry name" value="4-hydroxybenzoate octaprenyltransferase"/>
    <property type="match status" value="1"/>
</dbReference>
<dbReference type="InterPro" id="IPR000537">
    <property type="entry name" value="UbiA_prenyltransferase"/>
</dbReference>
<sequence>MAGILKKIHTTLEMIKWEHSIFALPFALTAMLLAADGLPGWRTVGWIVVAMVAARSAAMAFNRWADADLDAENPRTKSRAIPAGLLSRGFVLGFTCIAVAVFMAAAAELNRLALELTPVVLVVLLGYSYLKRVTQWSHFGLGLALGLAPAAAWIAVRGSLDPRILVLTAAVTLWAGGFDVLYACQDYEHDRTAGLHSLPQASGVAVAFWTARLMHLAMLALLVWFGRLFDFGLAGWLGVAAVGLLLAYEHSIVSPRDLRRLNAAFFTMNGVIAMVFLGFVSADLWMKR</sequence>
<keyword evidence="4" id="KW-1003">Cell membrane</keyword>
<evidence type="ECO:0000313" key="14">
    <source>
        <dbReference type="Proteomes" id="UP000239735"/>
    </source>
</evidence>
<dbReference type="Proteomes" id="UP000239735">
    <property type="component" value="Unassembled WGS sequence"/>
</dbReference>
<feature type="transmembrane region" description="Helical" evidence="12">
    <location>
        <begin position="21"/>
        <end position="38"/>
    </location>
</feature>
<evidence type="ECO:0000256" key="7">
    <source>
        <dbReference type="ARBA" id="ARBA00022688"/>
    </source>
</evidence>
<feature type="transmembrane region" description="Helical" evidence="12">
    <location>
        <begin position="162"/>
        <end position="183"/>
    </location>
</feature>
<organism evidence="13 14">
    <name type="scientific">Candidatus Sulfuritelmatomonas gaucii</name>
    <dbReference type="NCBI Taxonomy" id="2043161"/>
    <lineage>
        <taxon>Bacteria</taxon>
        <taxon>Pseudomonadati</taxon>
        <taxon>Acidobacteriota</taxon>
        <taxon>Terriglobia</taxon>
        <taxon>Terriglobales</taxon>
        <taxon>Acidobacteriaceae</taxon>
        <taxon>Candidatus Sulfuritelmatomonas</taxon>
    </lineage>
</organism>
<dbReference type="InterPro" id="IPR044878">
    <property type="entry name" value="UbiA_sf"/>
</dbReference>
<dbReference type="Gene3D" id="1.10.357.140">
    <property type="entry name" value="UbiA prenyltransferase"/>
    <property type="match status" value="1"/>
</dbReference>
<dbReference type="PANTHER" id="PTHR11048">
    <property type="entry name" value="PRENYLTRANSFERASES"/>
    <property type="match status" value="1"/>
</dbReference>
<evidence type="ECO:0000256" key="6">
    <source>
        <dbReference type="ARBA" id="ARBA00022679"/>
    </source>
</evidence>
<comment type="subcellular location">
    <subcellularLocation>
        <location evidence="2">Membrane</location>
        <topology evidence="2">Multi-pass membrane protein</topology>
    </subcellularLocation>
</comment>
<comment type="similarity">
    <text evidence="3">Belongs to the UbiA prenyltransferase family.</text>
</comment>
<feature type="transmembrane region" description="Helical" evidence="12">
    <location>
        <begin position="44"/>
        <end position="64"/>
    </location>
</feature>
<keyword evidence="8 12" id="KW-0812">Transmembrane</keyword>
<dbReference type="FunFam" id="1.20.120.1780:FF:000001">
    <property type="entry name" value="4-hydroxybenzoate octaprenyltransferase"/>
    <property type="match status" value="1"/>
</dbReference>
<keyword evidence="6 13" id="KW-0808">Transferase</keyword>
<keyword evidence="7" id="KW-0831">Ubiquinone biosynthesis</keyword>
<dbReference type="InterPro" id="IPR006371">
    <property type="entry name" value="Polyprenyltransferase_UbiA-li"/>
</dbReference>
<evidence type="ECO:0000256" key="11">
    <source>
        <dbReference type="ARBA" id="ARBA00034524"/>
    </source>
</evidence>
<comment type="cofactor">
    <cofactor evidence="1">
        <name>Mg(2+)</name>
        <dbReference type="ChEBI" id="CHEBI:18420"/>
    </cofactor>
</comment>
<evidence type="ECO:0000256" key="3">
    <source>
        <dbReference type="ARBA" id="ARBA00005985"/>
    </source>
</evidence>
<dbReference type="GO" id="GO:0005886">
    <property type="term" value="C:plasma membrane"/>
    <property type="evidence" value="ECO:0007669"/>
    <property type="project" value="TreeGrafter"/>
</dbReference>
<accession>A0A2N9LQI5</accession>
<dbReference type="InterPro" id="IPR039653">
    <property type="entry name" value="Prenyltransferase"/>
</dbReference>
<feature type="transmembrane region" description="Helical" evidence="12">
    <location>
        <begin position="85"/>
        <end position="106"/>
    </location>
</feature>
<dbReference type="EMBL" id="OKRB01000108">
    <property type="protein sequence ID" value="SPE25498.1"/>
    <property type="molecule type" value="Genomic_DNA"/>
</dbReference>
<evidence type="ECO:0000256" key="1">
    <source>
        <dbReference type="ARBA" id="ARBA00001946"/>
    </source>
</evidence>
<protein>
    <recommendedName>
        <fullName evidence="11">4-hydroxybenzoate polyprenyltransferase</fullName>
        <ecNumber evidence="11">2.5.1.39</ecNumber>
    </recommendedName>
</protein>
<reference evidence="14" key="1">
    <citation type="submission" date="2018-02" db="EMBL/GenBank/DDBJ databases">
        <authorList>
            <person name="Hausmann B."/>
        </authorList>
    </citation>
    <scope>NUCLEOTIDE SEQUENCE [LARGE SCALE GENOMIC DNA]</scope>
    <source>
        <strain evidence="14">Peat soil MAG SbA5</strain>
    </source>
</reference>